<dbReference type="InterPro" id="IPR039426">
    <property type="entry name" value="TonB-dep_rcpt-like"/>
</dbReference>
<keyword evidence="10 15" id="KW-0798">TonB box</keyword>
<dbReference type="Pfam" id="PF00593">
    <property type="entry name" value="TonB_dep_Rec_b-barrel"/>
    <property type="match status" value="1"/>
</dbReference>
<dbReference type="Pfam" id="PF07715">
    <property type="entry name" value="Plug"/>
    <property type="match status" value="1"/>
</dbReference>
<keyword evidence="3 14" id="KW-0813">Transport</keyword>
<dbReference type="Pfam" id="PF13715">
    <property type="entry name" value="CarbopepD_reg_2"/>
    <property type="match status" value="1"/>
</dbReference>
<accession>A0AAE3U7K1</accession>
<dbReference type="InterPro" id="IPR036942">
    <property type="entry name" value="Beta-barrel_TonB_sf"/>
</dbReference>
<dbReference type="GO" id="GO:0015891">
    <property type="term" value="P:siderophore transport"/>
    <property type="evidence" value="ECO:0007669"/>
    <property type="project" value="InterPro"/>
</dbReference>
<comment type="caution">
    <text evidence="18">The sequence shown here is derived from an EMBL/GenBank/DDBJ whole genome shotgun (WGS) entry which is preliminary data.</text>
</comment>
<dbReference type="PANTHER" id="PTHR32552:SF68">
    <property type="entry name" value="FERRICHROME OUTER MEMBRANE TRANSPORTER_PHAGE RECEPTOR"/>
    <property type="match status" value="1"/>
</dbReference>
<evidence type="ECO:0000259" key="17">
    <source>
        <dbReference type="Pfam" id="PF07715"/>
    </source>
</evidence>
<keyword evidence="13 14" id="KW-0998">Cell outer membrane</keyword>
<keyword evidence="5" id="KW-0410">Iron transport</keyword>
<evidence type="ECO:0000256" key="2">
    <source>
        <dbReference type="ARBA" id="ARBA00009810"/>
    </source>
</evidence>
<dbReference type="PANTHER" id="PTHR32552">
    <property type="entry name" value="FERRICHROME IRON RECEPTOR-RELATED"/>
    <property type="match status" value="1"/>
</dbReference>
<keyword evidence="6 14" id="KW-0812">Transmembrane</keyword>
<keyword evidence="7" id="KW-0732">Signal</keyword>
<comment type="similarity">
    <text evidence="2 14 15">Belongs to the TonB-dependent receptor family.</text>
</comment>
<dbReference type="GO" id="GO:0030246">
    <property type="term" value="F:carbohydrate binding"/>
    <property type="evidence" value="ECO:0007669"/>
    <property type="project" value="InterPro"/>
</dbReference>
<keyword evidence="11 14" id="KW-0472">Membrane</keyword>
<evidence type="ECO:0000256" key="12">
    <source>
        <dbReference type="ARBA" id="ARBA00023170"/>
    </source>
</evidence>
<evidence type="ECO:0000313" key="19">
    <source>
        <dbReference type="Proteomes" id="UP001241110"/>
    </source>
</evidence>
<reference evidence="18" key="1">
    <citation type="submission" date="2023-05" db="EMBL/GenBank/DDBJ databases">
        <authorList>
            <person name="Zhang X."/>
        </authorList>
    </citation>
    <scope>NUCLEOTIDE SEQUENCE</scope>
    <source>
        <strain evidence="18">YF14B1</strain>
    </source>
</reference>
<evidence type="ECO:0000256" key="14">
    <source>
        <dbReference type="PROSITE-ProRule" id="PRU01360"/>
    </source>
</evidence>
<dbReference type="Gene3D" id="2.40.170.20">
    <property type="entry name" value="TonB-dependent receptor, beta-barrel domain"/>
    <property type="match status" value="1"/>
</dbReference>
<dbReference type="GO" id="GO:0015344">
    <property type="term" value="F:siderophore uptake transmembrane transporter activity"/>
    <property type="evidence" value="ECO:0007669"/>
    <property type="project" value="TreeGrafter"/>
</dbReference>
<dbReference type="NCBIfam" id="TIGR01783">
    <property type="entry name" value="TonB-siderophor"/>
    <property type="match status" value="1"/>
</dbReference>
<protein>
    <submittedName>
        <fullName evidence="18">TonB-dependent receptor</fullName>
    </submittedName>
</protein>
<dbReference type="AlphaFoldDB" id="A0AAE3U7K1"/>
<feature type="domain" description="TonB-dependent receptor plug" evidence="17">
    <location>
        <begin position="218"/>
        <end position="319"/>
    </location>
</feature>
<dbReference type="InterPro" id="IPR000531">
    <property type="entry name" value="Beta-barrel_TonB"/>
</dbReference>
<dbReference type="Proteomes" id="UP001241110">
    <property type="component" value="Unassembled WGS sequence"/>
</dbReference>
<organism evidence="18 19">
    <name type="scientific">Xanthocytophaga flava</name>
    <dbReference type="NCBI Taxonomy" id="3048013"/>
    <lineage>
        <taxon>Bacteria</taxon>
        <taxon>Pseudomonadati</taxon>
        <taxon>Bacteroidota</taxon>
        <taxon>Cytophagia</taxon>
        <taxon>Cytophagales</taxon>
        <taxon>Rhodocytophagaceae</taxon>
        <taxon>Xanthocytophaga</taxon>
    </lineage>
</organism>
<feature type="domain" description="TonB-dependent receptor-like beta-barrel" evidence="16">
    <location>
        <begin position="431"/>
        <end position="833"/>
    </location>
</feature>
<evidence type="ECO:0000256" key="9">
    <source>
        <dbReference type="ARBA" id="ARBA00023065"/>
    </source>
</evidence>
<evidence type="ECO:0000256" key="6">
    <source>
        <dbReference type="ARBA" id="ARBA00022692"/>
    </source>
</evidence>
<dbReference type="CDD" id="cd01347">
    <property type="entry name" value="ligand_gated_channel"/>
    <property type="match status" value="1"/>
</dbReference>
<sequence length="864" mass="96774">MQTPYGCYPHTDSQSHLLTVYIPLDRKSIFDDESTSTHQIVKDHVLEAKVVGKNIPPGLQPVSSASSLFTNRLLYKTSTLYFSMNKSLQQKLPLFFCLLFLPLCMLAQSEKGSISGYIQSENKEPLPNMTIGLDETAYGTTSSETGHFLLKNIPAGKYVLSISGIGYQALKQTIVVNAGQRISLNYQLNSKTNELSEIVITSDRKSDFTAITKQAIPLRDIPLTTSSVSIKTIEQRGADDLGEAMKNTTGVRANNTYGGFQHFTIRGFSNFVLLVDGVRDERHNISTSAPTTNLANVESIEVLKGPASVLFGHSALGGIINIVRKRPTKEFKAEFSATYGSYNTRRMRAGASGSISNQLRYRVDFGMSDTEGYRYSGSTTNNAYLALEYTPTSKDLFYLTVGVNNDNYDTDTGIPMLEGSKKIPGIDVDTRYNDPADFLKHTHFDYQLKYVHQFSEKVKLSDQLSYYDDNINYFSTEELSVNASLDSLTRSFPFYFNHLTKPLQNQLELTSEWLTGCIEHKVLVGYALSILDRKTYNGDVYGPGKNATIPIHNPILNQGYISFTDQNYRATMENVHGVYIQDWIKVAEYLKALIGLRYDIFNGSYYTNQVDATRHVTEEGPKSTISKNALTYRFGLVYQPFEPLSVYSSYSTYFKPSRRIAPNGETFDPETGYQAEIGSRLERSGWTASLAFYYMRKNNQVEALAGAIYKRIGSAESKGFEVEISGSLYRGLDVTAGYTFSKAKYLPYEGSEINPVAGKRVSFAPVNMLNLWLNYEWQYAVLKGLNLGAGVNYMSDTFTNSANTYALPAYTVTDVAIGYRLGRINIRLNLNNICNERYFANAIYSNQFSPGPTRNFLVTLKYSI</sequence>
<evidence type="ECO:0000256" key="13">
    <source>
        <dbReference type="ARBA" id="ARBA00023237"/>
    </source>
</evidence>
<dbReference type="PROSITE" id="PS52016">
    <property type="entry name" value="TONB_DEPENDENT_REC_3"/>
    <property type="match status" value="1"/>
</dbReference>
<dbReference type="InterPro" id="IPR012910">
    <property type="entry name" value="Plug_dom"/>
</dbReference>
<evidence type="ECO:0000256" key="11">
    <source>
        <dbReference type="ARBA" id="ARBA00023136"/>
    </source>
</evidence>
<gene>
    <name evidence="18" type="ORF">QNI16_18530</name>
</gene>
<evidence type="ECO:0000256" key="1">
    <source>
        <dbReference type="ARBA" id="ARBA00004571"/>
    </source>
</evidence>
<evidence type="ECO:0000259" key="16">
    <source>
        <dbReference type="Pfam" id="PF00593"/>
    </source>
</evidence>
<keyword evidence="4 14" id="KW-1134">Transmembrane beta strand</keyword>
<dbReference type="Gene3D" id="2.60.40.1120">
    <property type="entry name" value="Carboxypeptidase-like, regulatory domain"/>
    <property type="match status" value="1"/>
</dbReference>
<evidence type="ECO:0000256" key="3">
    <source>
        <dbReference type="ARBA" id="ARBA00022448"/>
    </source>
</evidence>
<evidence type="ECO:0000256" key="4">
    <source>
        <dbReference type="ARBA" id="ARBA00022452"/>
    </source>
</evidence>
<evidence type="ECO:0000256" key="10">
    <source>
        <dbReference type="ARBA" id="ARBA00023077"/>
    </source>
</evidence>
<dbReference type="InterPro" id="IPR013784">
    <property type="entry name" value="Carb-bd-like_fold"/>
</dbReference>
<dbReference type="InterPro" id="IPR010105">
    <property type="entry name" value="TonB_sidphr_rcpt"/>
</dbReference>
<keyword evidence="12 18" id="KW-0675">Receptor</keyword>
<dbReference type="EMBL" id="JASJOS010000008">
    <property type="protein sequence ID" value="MDJ1482506.1"/>
    <property type="molecule type" value="Genomic_DNA"/>
</dbReference>
<evidence type="ECO:0000256" key="8">
    <source>
        <dbReference type="ARBA" id="ARBA00023004"/>
    </source>
</evidence>
<keyword evidence="8" id="KW-0408">Iron</keyword>
<dbReference type="RefSeq" id="WP_313981737.1">
    <property type="nucleotide sequence ID" value="NZ_JASJOS010000008.1"/>
</dbReference>
<dbReference type="GO" id="GO:0009279">
    <property type="term" value="C:cell outer membrane"/>
    <property type="evidence" value="ECO:0007669"/>
    <property type="project" value="UniProtKB-SubCell"/>
</dbReference>
<evidence type="ECO:0000256" key="15">
    <source>
        <dbReference type="RuleBase" id="RU003357"/>
    </source>
</evidence>
<comment type="subcellular location">
    <subcellularLocation>
        <location evidence="1 14">Cell outer membrane</location>
        <topology evidence="1 14">Multi-pass membrane protein</topology>
    </subcellularLocation>
</comment>
<name>A0AAE3U7K1_9BACT</name>
<proteinExistence type="inferred from homology"/>
<dbReference type="InterPro" id="IPR037066">
    <property type="entry name" value="Plug_dom_sf"/>
</dbReference>
<dbReference type="SUPFAM" id="SSF56935">
    <property type="entry name" value="Porins"/>
    <property type="match status" value="1"/>
</dbReference>
<evidence type="ECO:0000256" key="5">
    <source>
        <dbReference type="ARBA" id="ARBA00022496"/>
    </source>
</evidence>
<dbReference type="SUPFAM" id="SSF49452">
    <property type="entry name" value="Starch-binding domain-like"/>
    <property type="match status" value="1"/>
</dbReference>
<dbReference type="GO" id="GO:0038023">
    <property type="term" value="F:signaling receptor activity"/>
    <property type="evidence" value="ECO:0007669"/>
    <property type="project" value="InterPro"/>
</dbReference>
<keyword evidence="9" id="KW-0406">Ion transport</keyword>
<dbReference type="Gene3D" id="2.170.130.10">
    <property type="entry name" value="TonB-dependent receptor, plug domain"/>
    <property type="match status" value="1"/>
</dbReference>
<evidence type="ECO:0000256" key="7">
    <source>
        <dbReference type="ARBA" id="ARBA00022729"/>
    </source>
</evidence>
<evidence type="ECO:0000313" key="18">
    <source>
        <dbReference type="EMBL" id="MDJ1482506.1"/>
    </source>
</evidence>